<keyword evidence="2" id="KW-1185">Reference proteome</keyword>
<proteinExistence type="predicted"/>
<dbReference type="NCBIfam" id="TIGR01200">
    <property type="entry name" value="GLPGLI"/>
    <property type="match status" value="1"/>
</dbReference>
<dbReference type="RefSeq" id="WP_135836236.1">
    <property type="nucleotide sequence ID" value="NZ_SRPE01000009.1"/>
</dbReference>
<dbReference type="EMBL" id="SRPE01000009">
    <property type="protein sequence ID" value="TGN24566.1"/>
    <property type="molecule type" value="Genomic_DNA"/>
</dbReference>
<dbReference type="InterPro" id="IPR005901">
    <property type="entry name" value="GLPGLI"/>
</dbReference>
<dbReference type="AlphaFoldDB" id="A0A4Z1B2A0"/>
<comment type="caution">
    <text evidence="1">The sequence shown here is derived from an EMBL/GenBank/DDBJ whole genome shotgun (WGS) entry which is preliminary data.</text>
</comment>
<evidence type="ECO:0000313" key="2">
    <source>
        <dbReference type="Proteomes" id="UP000297998"/>
    </source>
</evidence>
<sequence length="240" mass="27769">MLKYLFLILPIIGFSQDAVRVEYEVRQEFDRNNLNQTSARLEEMLINSENKRYYYELIVNATNSNFTEIERINNEQKSTGITVGLSSNVSSNIYKEFNTKELYENSKMKPKLFIKDSIQTFTWVLSKEESTILGYKVRKATYTNPTQIVEAWYAPDLIFRDGPSRFNGLPGLILKIKFKLPFTSDMDTNVSFTAIDVKPYAGKIEIPNKSKKVTKEEYDKEIEKSMRKSEGMINQGVGKD</sequence>
<name>A0A4Z1B2A0_9FLAO</name>
<evidence type="ECO:0000313" key="1">
    <source>
        <dbReference type="EMBL" id="TGN24566.1"/>
    </source>
</evidence>
<reference evidence="1 2" key="1">
    <citation type="submission" date="2019-03" db="EMBL/GenBank/DDBJ databases">
        <title>Empedobacter tilapiae sp. nov., isolated from an intestine of Nile tilapia Oreochromis niloticus.</title>
        <authorList>
            <person name="Kim Y.-O."/>
            <person name="Yoon J.-H."/>
        </authorList>
    </citation>
    <scope>NUCLEOTIDE SEQUENCE [LARGE SCALE GENOMIC DNA]</scope>
    <source>
        <strain evidence="1 2">MRS2</strain>
    </source>
</reference>
<gene>
    <name evidence="1" type="ORF">E4J94_13035</name>
</gene>
<organism evidence="1 2">
    <name type="scientific">Empedobacter tilapiae</name>
    <dbReference type="NCBI Taxonomy" id="2491114"/>
    <lineage>
        <taxon>Bacteria</taxon>
        <taxon>Pseudomonadati</taxon>
        <taxon>Bacteroidota</taxon>
        <taxon>Flavobacteriia</taxon>
        <taxon>Flavobacteriales</taxon>
        <taxon>Weeksellaceae</taxon>
        <taxon>Empedobacter</taxon>
    </lineage>
</organism>
<dbReference type="Pfam" id="PF22252">
    <property type="entry name" value="PNGase_F-II_N"/>
    <property type="match status" value="1"/>
</dbReference>
<dbReference type="Proteomes" id="UP000297998">
    <property type="component" value="Unassembled WGS sequence"/>
</dbReference>
<accession>A0A4Z1B2A0</accession>
<protein>
    <submittedName>
        <fullName evidence="1">GLPGLI family protein</fullName>
    </submittedName>
</protein>
<dbReference type="OrthoDB" id="1429333at2"/>